<comment type="catalytic activity">
    <reaction evidence="13">
        <text>P(1),P(4)-bis(5'-adenosyl) tetraphosphate + H2O = 2 ADP + 2 H(+)</text>
        <dbReference type="Rhea" id="RHEA:24252"/>
        <dbReference type="ChEBI" id="CHEBI:15377"/>
        <dbReference type="ChEBI" id="CHEBI:15378"/>
        <dbReference type="ChEBI" id="CHEBI:58141"/>
        <dbReference type="ChEBI" id="CHEBI:456216"/>
        <dbReference type="EC" id="3.6.1.41"/>
    </reaction>
</comment>
<dbReference type="PROSITE" id="PS51831">
    <property type="entry name" value="HD"/>
    <property type="match status" value="1"/>
</dbReference>
<evidence type="ECO:0000256" key="6">
    <source>
        <dbReference type="ARBA" id="ARBA00022723"/>
    </source>
</evidence>
<dbReference type="RefSeq" id="WP_106012320.1">
    <property type="nucleotide sequence ID" value="NZ_CP027226.1"/>
</dbReference>
<evidence type="ECO:0000256" key="9">
    <source>
        <dbReference type="ARBA" id="ARBA00022840"/>
    </source>
</evidence>
<evidence type="ECO:0000256" key="8">
    <source>
        <dbReference type="ARBA" id="ARBA00022801"/>
    </source>
</evidence>
<keyword evidence="6" id="KW-0479">Metal-binding</keyword>
<keyword evidence="3 14" id="KW-0662">Pyridine nucleotide biosynthesis</keyword>
<dbReference type="CDD" id="cd00077">
    <property type="entry name" value="HDc"/>
    <property type="match status" value="1"/>
</dbReference>
<dbReference type="InterPro" id="IPR006674">
    <property type="entry name" value="HD_domain"/>
</dbReference>
<dbReference type="EMBL" id="CP027226">
    <property type="protein sequence ID" value="AVM42337.1"/>
    <property type="molecule type" value="Genomic_DNA"/>
</dbReference>
<dbReference type="HAMAP" id="MF_00244">
    <property type="entry name" value="NaMN_adenylyltr"/>
    <property type="match status" value="1"/>
</dbReference>
<evidence type="ECO:0000313" key="17">
    <source>
        <dbReference type="Proteomes" id="UP000237947"/>
    </source>
</evidence>
<evidence type="ECO:0000256" key="1">
    <source>
        <dbReference type="ARBA" id="ARBA00002324"/>
    </source>
</evidence>
<dbReference type="EC" id="2.7.7.18" evidence="14"/>
<dbReference type="InterPro" id="IPR014729">
    <property type="entry name" value="Rossmann-like_a/b/a_fold"/>
</dbReference>
<organism evidence="16 17">
    <name type="scientific">Fastidiosipila sanguinis</name>
    <dbReference type="NCBI Taxonomy" id="236753"/>
    <lineage>
        <taxon>Bacteria</taxon>
        <taxon>Bacillati</taxon>
        <taxon>Bacillota</taxon>
        <taxon>Clostridia</taxon>
        <taxon>Eubacteriales</taxon>
        <taxon>Oscillospiraceae</taxon>
        <taxon>Fastidiosipila</taxon>
    </lineage>
</organism>
<protein>
    <recommendedName>
        <fullName evidence="14">Probable nicotinate-nucleotide adenylyltransferase</fullName>
        <ecNumber evidence="14">2.7.7.18</ecNumber>
    </recommendedName>
    <alternativeName>
        <fullName evidence="14">Deamido-NAD(+) diphosphorylase</fullName>
    </alternativeName>
    <alternativeName>
        <fullName evidence="14">Deamido-NAD(+) pyrophosphorylase</fullName>
    </alternativeName>
    <alternativeName>
        <fullName evidence="14">Nicotinate mononucleotide adenylyltransferase</fullName>
        <shortName evidence="14">NaMN adenylyltransferase</shortName>
    </alternativeName>
</protein>
<dbReference type="PANTHER" id="PTHR39321:SF3">
    <property type="entry name" value="PHOSPHOPANTETHEINE ADENYLYLTRANSFERASE"/>
    <property type="match status" value="1"/>
</dbReference>
<dbReference type="InterPro" id="IPR003607">
    <property type="entry name" value="HD/PDEase_dom"/>
</dbReference>
<dbReference type="NCBIfam" id="TIGR00488">
    <property type="entry name" value="bis(5'-nucleosyl)-tetraphosphatase (symmetrical) YqeK"/>
    <property type="match status" value="1"/>
</dbReference>
<dbReference type="Pfam" id="PF01467">
    <property type="entry name" value="CTP_transf_like"/>
    <property type="match status" value="1"/>
</dbReference>
<comment type="catalytic activity">
    <reaction evidence="12 14">
        <text>nicotinate beta-D-ribonucleotide + ATP + H(+) = deamido-NAD(+) + diphosphate</text>
        <dbReference type="Rhea" id="RHEA:22860"/>
        <dbReference type="ChEBI" id="CHEBI:15378"/>
        <dbReference type="ChEBI" id="CHEBI:30616"/>
        <dbReference type="ChEBI" id="CHEBI:33019"/>
        <dbReference type="ChEBI" id="CHEBI:57502"/>
        <dbReference type="ChEBI" id="CHEBI:58437"/>
        <dbReference type="EC" id="2.7.7.18"/>
    </reaction>
</comment>
<gene>
    <name evidence="14 16" type="primary">nadD</name>
    <name evidence="16" type="ORF">C5Q98_03430</name>
</gene>
<evidence type="ECO:0000256" key="10">
    <source>
        <dbReference type="ARBA" id="ARBA00023004"/>
    </source>
</evidence>
<dbReference type="OrthoDB" id="5295945at2"/>
<dbReference type="GO" id="GO:0005524">
    <property type="term" value="F:ATP binding"/>
    <property type="evidence" value="ECO:0007669"/>
    <property type="project" value="UniProtKB-KW"/>
</dbReference>
<dbReference type="NCBIfam" id="NF000840">
    <property type="entry name" value="PRK00071.1-3"/>
    <property type="match status" value="1"/>
</dbReference>
<keyword evidence="11 14" id="KW-0520">NAD</keyword>
<evidence type="ECO:0000256" key="14">
    <source>
        <dbReference type="HAMAP-Rule" id="MF_00244"/>
    </source>
</evidence>
<evidence type="ECO:0000256" key="7">
    <source>
        <dbReference type="ARBA" id="ARBA00022741"/>
    </source>
</evidence>
<evidence type="ECO:0000259" key="15">
    <source>
        <dbReference type="PROSITE" id="PS51831"/>
    </source>
</evidence>
<evidence type="ECO:0000256" key="2">
    <source>
        <dbReference type="ARBA" id="ARBA00005019"/>
    </source>
</evidence>
<name>A0A2S0KMV0_9FIRM</name>
<dbReference type="PANTHER" id="PTHR39321">
    <property type="entry name" value="NICOTINATE-NUCLEOTIDE ADENYLYLTRANSFERASE-RELATED"/>
    <property type="match status" value="1"/>
</dbReference>
<proteinExistence type="inferred from homology"/>
<keyword evidence="7 14" id="KW-0547">Nucleotide-binding</keyword>
<dbReference type="SMART" id="SM00471">
    <property type="entry name" value="HDc"/>
    <property type="match status" value="1"/>
</dbReference>
<dbReference type="SUPFAM" id="SSF109604">
    <property type="entry name" value="HD-domain/PDEase-like"/>
    <property type="match status" value="1"/>
</dbReference>
<dbReference type="GO" id="GO:0004515">
    <property type="term" value="F:nicotinate-nucleotide adenylyltransferase activity"/>
    <property type="evidence" value="ECO:0007669"/>
    <property type="project" value="UniProtKB-UniRule"/>
</dbReference>
<dbReference type="GO" id="GO:0009435">
    <property type="term" value="P:NAD+ biosynthetic process"/>
    <property type="evidence" value="ECO:0007669"/>
    <property type="project" value="UniProtKB-UniRule"/>
</dbReference>
<dbReference type="Gene3D" id="1.10.3210.10">
    <property type="entry name" value="Hypothetical protein af1432"/>
    <property type="match status" value="1"/>
</dbReference>
<evidence type="ECO:0000313" key="16">
    <source>
        <dbReference type="EMBL" id="AVM42337.1"/>
    </source>
</evidence>
<comment type="similarity">
    <text evidence="14">Belongs to the NadD family.</text>
</comment>
<evidence type="ECO:0000256" key="5">
    <source>
        <dbReference type="ARBA" id="ARBA00022695"/>
    </source>
</evidence>
<dbReference type="Proteomes" id="UP000237947">
    <property type="component" value="Chromosome"/>
</dbReference>
<dbReference type="Gene3D" id="3.40.50.620">
    <property type="entry name" value="HUPs"/>
    <property type="match status" value="1"/>
</dbReference>
<evidence type="ECO:0000256" key="12">
    <source>
        <dbReference type="ARBA" id="ARBA00048721"/>
    </source>
</evidence>
<reference evidence="17" key="1">
    <citation type="submission" date="2018-02" db="EMBL/GenBank/DDBJ databases">
        <authorList>
            <person name="Holder M.E."/>
            <person name="Ajami N.J."/>
            <person name="Petrosino J.F."/>
        </authorList>
    </citation>
    <scope>NUCLEOTIDE SEQUENCE [LARGE SCALE GENOMIC DNA]</scope>
    <source>
        <strain evidence="17">CCUG 47711</strain>
    </source>
</reference>
<sequence length="395" mass="45589">MAIAIFGGTFDPIHIAHENIVKEASKLNEIRKVIVIPAGNPPHKTDKWVSFASYRLQMTEIALAGLKIVKVSRYEIKRKNKSYTLKTIKHFKKKYNDEKIYLIIGGDSFFSFEKWYKFEDILKIATLLVVERPGEDGNLNKHKKYLENKYSANVEFLKMETQDISSTELREKLLKKDYDLEGINPKVLNYIKQNKIYRKKRDLNKIFSAEQIKELREYERILFSLLSTYRVGHCVNVMYKAIDIAEIMGEDLFTAAVAGLLHDSAKEIKPSDYQDFLDKADASYVEIDKITHGPLAAYLLEPMFGINDENIYNSIYYHSTLRGDLSNLDAIVYLADKTEPARKYNGVKKIRKLIKKNDIKEALLLSLKLNADNLANNRQKAHKNSVAAYKTIKNM</sequence>
<dbReference type="GO" id="GO:0046872">
    <property type="term" value="F:metal ion binding"/>
    <property type="evidence" value="ECO:0007669"/>
    <property type="project" value="UniProtKB-KW"/>
</dbReference>
<keyword evidence="4 14" id="KW-0808">Transferase</keyword>
<keyword evidence="5 14" id="KW-0548">Nucleotidyltransferase</keyword>
<evidence type="ECO:0000256" key="4">
    <source>
        <dbReference type="ARBA" id="ARBA00022679"/>
    </source>
</evidence>
<dbReference type="GO" id="GO:0008803">
    <property type="term" value="F:bis(5'-nucleosyl)-tetraphosphatase (symmetrical) activity"/>
    <property type="evidence" value="ECO:0007669"/>
    <property type="project" value="UniProtKB-EC"/>
</dbReference>
<keyword evidence="8" id="KW-0378">Hydrolase</keyword>
<feature type="domain" description="HD" evidence="15">
    <location>
        <begin position="230"/>
        <end position="341"/>
    </location>
</feature>
<dbReference type="NCBIfam" id="TIGR00125">
    <property type="entry name" value="cyt_tran_rel"/>
    <property type="match status" value="1"/>
</dbReference>
<dbReference type="CDD" id="cd02165">
    <property type="entry name" value="NMNAT"/>
    <property type="match status" value="1"/>
</dbReference>
<dbReference type="InterPro" id="IPR004821">
    <property type="entry name" value="Cyt_trans-like"/>
</dbReference>
<dbReference type="UniPathway" id="UPA00253">
    <property type="reaction ID" value="UER00332"/>
</dbReference>
<dbReference type="KEGG" id="fsa:C5Q98_03430"/>
<evidence type="ECO:0000256" key="3">
    <source>
        <dbReference type="ARBA" id="ARBA00022642"/>
    </source>
</evidence>
<dbReference type="AlphaFoldDB" id="A0A2S0KMV0"/>
<keyword evidence="17" id="KW-1185">Reference proteome</keyword>
<keyword evidence="9 14" id="KW-0067">ATP-binding</keyword>
<evidence type="ECO:0000256" key="13">
    <source>
        <dbReference type="ARBA" id="ARBA00049417"/>
    </source>
</evidence>
<keyword evidence="10" id="KW-0408">Iron</keyword>
<comment type="pathway">
    <text evidence="2 14">Cofactor biosynthesis; NAD(+) biosynthesis; deamido-NAD(+) from nicotinate D-ribonucleotide: step 1/1.</text>
</comment>
<dbReference type="InterPro" id="IPR005248">
    <property type="entry name" value="NadD/NMNAT"/>
</dbReference>
<dbReference type="InterPro" id="IPR005249">
    <property type="entry name" value="YqeK"/>
</dbReference>
<comment type="function">
    <text evidence="1 14">Catalyzes the reversible adenylation of nicotinate mononucleotide (NaMN) to nicotinic acid adenine dinucleotide (NaAD).</text>
</comment>
<dbReference type="NCBIfam" id="TIGR00482">
    <property type="entry name" value="nicotinate (nicotinamide) nucleotide adenylyltransferase"/>
    <property type="match status" value="1"/>
</dbReference>
<dbReference type="SUPFAM" id="SSF52374">
    <property type="entry name" value="Nucleotidylyl transferase"/>
    <property type="match status" value="1"/>
</dbReference>
<evidence type="ECO:0000256" key="11">
    <source>
        <dbReference type="ARBA" id="ARBA00023027"/>
    </source>
</evidence>
<accession>A0A2S0KMV0</accession>
<dbReference type="Pfam" id="PF01966">
    <property type="entry name" value="HD"/>
    <property type="match status" value="1"/>
</dbReference>